<organism evidence="2 3">
    <name type="scientific">Paraburkholderia humisilvae</name>
    <dbReference type="NCBI Taxonomy" id="627669"/>
    <lineage>
        <taxon>Bacteria</taxon>
        <taxon>Pseudomonadati</taxon>
        <taxon>Pseudomonadota</taxon>
        <taxon>Betaproteobacteria</taxon>
        <taxon>Burkholderiales</taxon>
        <taxon>Burkholderiaceae</taxon>
        <taxon>Paraburkholderia</taxon>
    </lineage>
</organism>
<keyword evidence="1" id="KW-0732">Signal</keyword>
<feature type="chain" id="PRO_5026848832" description="Type IV pilus biogenesis protein PilP" evidence="1">
    <location>
        <begin position="25"/>
        <end position="181"/>
    </location>
</feature>
<dbReference type="AlphaFoldDB" id="A0A6J5DPM9"/>
<evidence type="ECO:0008006" key="4">
    <source>
        <dbReference type="Google" id="ProtNLM"/>
    </source>
</evidence>
<name>A0A6J5DPM9_9BURK</name>
<keyword evidence="3" id="KW-1185">Reference proteome</keyword>
<sequence length="181" mass="18812">MRKSNVFSWTLIAVLFGLSFGAAAQEERVKTAGDLRVVIADTVILKAEAAREQARQDLKQKSASTINGALGASAESNGLPRVSGIFEARGVATATFVYPNGQLDQGVGDVLPGGYRIIAISPALSSVDVQKKGEKSITIPVSKDSGLAALSAAGAQEGTMAQGVPMMRPPVIPSMNQVMAR</sequence>
<feature type="signal peptide" evidence="1">
    <location>
        <begin position="1"/>
        <end position="24"/>
    </location>
</feature>
<dbReference type="EMBL" id="CADIKH010000011">
    <property type="protein sequence ID" value="CAB3755893.1"/>
    <property type="molecule type" value="Genomic_DNA"/>
</dbReference>
<gene>
    <name evidence="2" type="ORF">LMG29542_02722</name>
</gene>
<dbReference type="Proteomes" id="UP000494363">
    <property type="component" value="Unassembled WGS sequence"/>
</dbReference>
<accession>A0A6J5DPM9</accession>
<evidence type="ECO:0000256" key="1">
    <source>
        <dbReference type="SAM" id="SignalP"/>
    </source>
</evidence>
<reference evidence="2 3" key="1">
    <citation type="submission" date="2020-04" db="EMBL/GenBank/DDBJ databases">
        <authorList>
            <person name="De Canck E."/>
        </authorList>
    </citation>
    <scope>NUCLEOTIDE SEQUENCE [LARGE SCALE GENOMIC DNA]</scope>
    <source>
        <strain evidence="2 3">LMG 29542</strain>
    </source>
</reference>
<evidence type="ECO:0000313" key="3">
    <source>
        <dbReference type="Proteomes" id="UP000494363"/>
    </source>
</evidence>
<evidence type="ECO:0000313" key="2">
    <source>
        <dbReference type="EMBL" id="CAB3755893.1"/>
    </source>
</evidence>
<protein>
    <recommendedName>
        <fullName evidence="4">Type IV pilus biogenesis protein PilP</fullName>
    </recommendedName>
</protein>
<proteinExistence type="predicted"/>
<dbReference type="NCBIfam" id="TIGR03021">
    <property type="entry name" value="pilP_fam"/>
    <property type="match status" value="1"/>
</dbReference>
<dbReference type="InterPro" id="IPR022753">
    <property type="entry name" value="T4SS_pilus_biogen_PilP"/>
</dbReference>